<keyword evidence="1" id="KW-0812">Transmembrane</keyword>
<organism evidence="2 3">
    <name type="scientific">Candidatus Ozemobacter sibiricus</name>
    <dbReference type="NCBI Taxonomy" id="2268124"/>
    <lineage>
        <taxon>Bacteria</taxon>
        <taxon>Candidatus Ozemobacteria</taxon>
        <taxon>Candidatus Ozemobacterales</taxon>
        <taxon>Candidatus Ozemobacteraceae</taxon>
        <taxon>Candidatus Ozemobacter</taxon>
    </lineage>
</organism>
<comment type="caution">
    <text evidence="2">The sequence shown here is derived from an EMBL/GenBank/DDBJ whole genome shotgun (WGS) entry which is preliminary data.</text>
</comment>
<dbReference type="AlphaFoldDB" id="A0A367ZNK4"/>
<reference evidence="2 3" key="1">
    <citation type="submission" date="2018-05" db="EMBL/GenBank/DDBJ databases">
        <title>A metagenomic window into the 2 km-deep terrestrial subsurface aquifer revealed taxonomically and functionally diverse microbial community comprising novel uncultured bacterial lineages.</title>
        <authorList>
            <person name="Kadnikov V.V."/>
            <person name="Mardanov A.V."/>
            <person name="Beletsky A.V."/>
            <person name="Banks D."/>
            <person name="Pimenov N.V."/>
            <person name="Frank Y.A."/>
            <person name="Karnachuk O.V."/>
            <person name="Ravin N.V."/>
        </authorList>
    </citation>
    <scope>NUCLEOTIDE SEQUENCE [LARGE SCALE GENOMIC DNA]</scope>
    <source>
        <strain evidence="2">BY5</strain>
    </source>
</reference>
<name>A0A367ZNK4_9BACT</name>
<accession>A0A367ZNK4</accession>
<dbReference type="EMBL" id="QOQW01000011">
    <property type="protein sequence ID" value="RCK79708.1"/>
    <property type="molecule type" value="Genomic_DNA"/>
</dbReference>
<keyword evidence="1" id="KW-0472">Membrane</keyword>
<proteinExistence type="predicted"/>
<sequence>MIKKAWRLTRDTVLSLLQGVFAWLSFNSEIEAMVEALNHKLEEPVQKIGTRIFSHPGGFIKDLGKRRLNIAQAYIKIARDQLPRDAEERLTALKMLLEQSLHAKTINMPLNTARVQINLMKEAVKAQGDKRRQMEAMADFGLASFGQEAVIRQFLNRFQLIEVPEEDLPLRDLDLGWDDHVHDFLSEGRKTPTQVLLDAFVKGMSSLTLVYSNIDEPMVIHEALTAGQLLGIRVQIGIEFSVGRSGARRHYMYVPPDMEDSRAFFAFFADRHEVFAPFLQGLKRNAENRRKSMAAALERFNTVQRPKLNAGYPPQSPCWLPPVTMEDLDRVVVSGQANRVHLGEVLYQKLKEVFHNRVLELKAQVSAARERFHRGIYSEWEMKNLLAQYQSVREQYETMHPWGLFSQYIEIGEAGDYDSDFLDERPLLDTLIAQGGKIVWIHPLEIGLKEAMIHLLRHASRITHVETLNLRDSTHRNPNDLIVFNKFIYLLNNGPADELARFFEQNAIPEATPELVQPALQAIQGRGIIPLCGSDSTGRDPAIPGMGFIRASSIPPAIRQPFLDSHYKLARPIAKLVVNKGKKIPEEALDDESFDVICMGKIGKPIRNPVGDEPDSDVITFAQFWAYLNPTLKNLIRIVVGFIVAFAWMNSQYQVAMGAMFASLWFVITGTRNLLVDLIASSGSDFKNWTLRNVNWDNLSQSLFWTGFSVPILGTVKFQFDQLWPYPETSLDAPTIFGLSLVKGCLIFETVKFLFICVANGLYITTHNRLRNFDRRVRRANFWRTLMAWPFATVFSPMGNLLGIPSIVQAKFWSDFVGGFIEGSGKFNQRFVLRQRDLSELLPRLGSLDRDTRLTAMLDILYIWARQPRGKTCLRQLLLQIPTFKEWLRGSKLTPAERQARQAVFHGYFVQLKALFDDPGCLVILSEFILKNFRNREAVILTDLIGSELEPFRFWLNDLKKEFPPSLTTN</sequence>
<evidence type="ECO:0000313" key="2">
    <source>
        <dbReference type="EMBL" id="RCK79708.1"/>
    </source>
</evidence>
<feature type="transmembrane region" description="Helical" evidence="1">
    <location>
        <begin position="736"/>
        <end position="765"/>
    </location>
</feature>
<keyword evidence="1" id="KW-1133">Transmembrane helix</keyword>
<gene>
    <name evidence="2" type="ORF">OZSIB_4180</name>
</gene>
<protein>
    <submittedName>
        <fullName evidence="2">Uncharacterized protein</fullName>
    </submittedName>
</protein>
<evidence type="ECO:0000256" key="1">
    <source>
        <dbReference type="SAM" id="Phobius"/>
    </source>
</evidence>
<dbReference type="Proteomes" id="UP000252355">
    <property type="component" value="Unassembled WGS sequence"/>
</dbReference>
<feature type="transmembrane region" description="Helical" evidence="1">
    <location>
        <begin position="786"/>
        <end position="808"/>
    </location>
</feature>
<evidence type="ECO:0000313" key="3">
    <source>
        <dbReference type="Proteomes" id="UP000252355"/>
    </source>
</evidence>